<dbReference type="Pfam" id="PF18759">
    <property type="entry name" value="Plavaka"/>
    <property type="match status" value="1"/>
</dbReference>
<reference evidence="3 4" key="1">
    <citation type="submission" date="2014-04" db="EMBL/GenBank/DDBJ databases">
        <authorList>
            <consortium name="DOE Joint Genome Institute"/>
            <person name="Kuo A."/>
            <person name="Kohler A."/>
            <person name="Costa M.D."/>
            <person name="Nagy L.G."/>
            <person name="Floudas D."/>
            <person name="Copeland A."/>
            <person name="Barry K.W."/>
            <person name="Cichocki N."/>
            <person name="Veneault-Fourrey C."/>
            <person name="LaButti K."/>
            <person name="Lindquist E.A."/>
            <person name="Lipzen A."/>
            <person name="Lundell T."/>
            <person name="Morin E."/>
            <person name="Murat C."/>
            <person name="Sun H."/>
            <person name="Tunlid A."/>
            <person name="Henrissat B."/>
            <person name="Grigoriev I.V."/>
            <person name="Hibbett D.S."/>
            <person name="Martin F."/>
            <person name="Nordberg H.P."/>
            <person name="Cantor M.N."/>
            <person name="Hua S.X."/>
        </authorList>
    </citation>
    <scope>NUCLEOTIDE SEQUENCE [LARGE SCALE GENOMIC DNA]</scope>
    <source>
        <strain evidence="3 4">441</strain>
    </source>
</reference>
<feature type="region of interest" description="Disordered" evidence="1">
    <location>
        <begin position="25"/>
        <end position="44"/>
    </location>
</feature>
<evidence type="ECO:0000313" key="4">
    <source>
        <dbReference type="Proteomes" id="UP000054018"/>
    </source>
</evidence>
<reference evidence="4" key="2">
    <citation type="submission" date="2015-01" db="EMBL/GenBank/DDBJ databases">
        <title>Evolutionary Origins and Diversification of the Mycorrhizal Mutualists.</title>
        <authorList>
            <consortium name="DOE Joint Genome Institute"/>
            <consortium name="Mycorrhizal Genomics Consortium"/>
            <person name="Kohler A."/>
            <person name="Kuo A."/>
            <person name="Nagy L.G."/>
            <person name="Floudas D."/>
            <person name="Copeland A."/>
            <person name="Barry K.W."/>
            <person name="Cichocki N."/>
            <person name="Veneault-Fourrey C."/>
            <person name="LaButti K."/>
            <person name="Lindquist E.A."/>
            <person name="Lipzen A."/>
            <person name="Lundell T."/>
            <person name="Morin E."/>
            <person name="Murat C."/>
            <person name="Riley R."/>
            <person name="Ohm R."/>
            <person name="Sun H."/>
            <person name="Tunlid A."/>
            <person name="Henrissat B."/>
            <person name="Grigoriev I.V."/>
            <person name="Hibbett D.S."/>
            <person name="Martin F."/>
        </authorList>
    </citation>
    <scope>NUCLEOTIDE SEQUENCE [LARGE SCALE GENOMIC DNA]</scope>
    <source>
        <strain evidence="4">441</strain>
    </source>
</reference>
<gene>
    <name evidence="3" type="ORF">PISMIDRAFT_12681</name>
</gene>
<dbReference type="AlphaFoldDB" id="A0A0C9Y8E3"/>
<dbReference type="InterPro" id="IPR049233">
    <property type="entry name" value="DUF6830"/>
</dbReference>
<dbReference type="Proteomes" id="UP000054018">
    <property type="component" value="Unassembled WGS sequence"/>
</dbReference>
<proteinExistence type="predicted"/>
<evidence type="ECO:0000259" key="2">
    <source>
        <dbReference type="Pfam" id="PF20722"/>
    </source>
</evidence>
<keyword evidence="4" id="KW-1185">Reference proteome</keyword>
<dbReference type="HOGENOM" id="CLU_006344_10_2_1"/>
<protein>
    <recommendedName>
        <fullName evidence="2">DUF6830 domain-containing protein</fullName>
    </recommendedName>
</protein>
<sequence length="987" mass="111690">MAHLAQPKSKCRAWQRERLGLSLYSSSSADNSTPGSSPTFSDHELPTNDNFDAIQFDPNALEAIVPFDNFDQGREERIWELSAAESAILLAGLGQGCQVQRFPNAGTVFGVGDMFLRRFEMDRYSSFRLTNLYYPFANLDDWEMANFLLQSKLSMAKIDEYLSLKMVCKMPLSFWMAKELIVNTPYPMKSPAILYFRDPLDCIEALFNHLYYADHMIYTPFRVFTTAERVVREFSKWMSRDVAWQMQSNLPAGATLCSIVLSSDKTHITNMCGGKVVHPLLISLANIKMAVWNKASSHAFLLTALIPVIEFIHPVPRMRSVLEAHLFHQCLDIILQPLKITAQVGRMMSDPVGGLCHCFMLLAAYIIDTPEACMLVCVRGKTSPVTMASHKHFSNAFQHEHHTGAKTLSQLSRIQCDPNDVERYFTLCKQFRLSGVAKPFWRNWPLSDPANFLLLEPLHHWYQKFWDHNVQWCKNALGAQELDFCYSVLHPIVGMHHFNHGITTLKQVTGWAQRDMQHYMIAAIGGAASQDIVIAVRALMDFWYLAQAPRITSIMQENISAALLEFHNHKDAITSEGLWRGMESGAALDHWLIPKLELMQSVAPSISELGVPVQWSADTTEHAHIEVVKEPASTTNNQNYDAQICHYLDRVERCWLFETAIRLCALNGTNDARDHDVLDSPVEDSGSRDNETTMEDSEEDAAAVLNDIWSPKHPVPNFFTTAEQLRTALPGSIPHPTRAFTSGATALRVNYAPAIKSISIDKVAELFNLPDLQGALADYLDHEGAHAQNFHSFGRQQCSPPDAHPPFRDLQIWYKVHLQQKSYHNSSSLGPMFTINTHPPDHTWEYGCHDAAILQVDAHHEWPSSGLVGHAVVDVHLIMCPISPKGIWLVWSDRFLVYVQRFDIVSQRQASMDRTTGLHVLNQATHASGEFLGDIFPLDQIKSYAHPVPRFGETADIRLTSMNSFHSAWSFLLNKYFDKDFYYALSL</sequence>
<evidence type="ECO:0000313" key="3">
    <source>
        <dbReference type="EMBL" id="KIK20935.1"/>
    </source>
</evidence>
<feature type="domain" description="DUF6830" evidence="2">
    <location>
        <begin position="717"/>
        <end position="873"/>
    </location>
</feature>
<dbReference type="InterPro" id="IPR041078">
    <property type="entry name" value="Plavaka"/>
</dbReference>
<feature type="compositionally biased region" description="Polar residues" evidence="1">
    <location>
        <begin position="29"/>
        <end position="40"/>
    </location>
</feature>
<feature type="region of interest" description="Disordered" evidence="1">
    <location>
        <begin position="674"/>
        <end position="700"/>
    </location>
</feature>
<dbReference type="OrthoDB" id="2418900at2759"/>
<dbReference type="Pfam" id="PF20722">
    <property type="entry name" value="DUF6830"/>
    <property type="match status" value="1"/>
</dbReference>
<accession>A0A0C9Y8E3</accession>
<dbReference type="EMBL" id="KN833758">
    <property type="protein sequence ID" value="KIK20935.1"/>
    <property type="molecule type" value="Genomic_DNA"/>
</dbReference>
<evidence type="ECO:0000256" key="1">
    <source>
        <dbReference type="SAM" id="MobiDB-lite"/>
    </source>
</evidence>
<name>A0A0C9Y8E3_9AGAM</name>
<organism evidence="3 4">
    <name type="scientific">Pisolithus microcarpus 441</name>
    <dbReference type="NCBI Taxonomy" id="765257"/>
    <lineage>
        <taxon>Eukaryota</taxon>
        <taxon>Fungi</taxon>
        <taxon>Dikarya</taxon>
        <taxon>Basidiomycota</taxon>
        <taxon>Agaricomycotina</taxon>
        <taxon>Agaricomycetes</taxon>
        <taxon>Agaricomycetidae</taxon>
        <taxon>Boletales</taxon>
        <taxon>Sclerodermatineae</taxon>
        <taxon>Pisolithaceae</taxon>
        <taxon>Pisolithus</taxon>
    </lineage>
</organism>